<dbReference type="STRING" id="94130.A0A2Z6R699"/>
<name>A0A2Z6R699_9GLOM</name>
<reference evidence="1 2" key="1">
    <citation type="submission" date="2017-11" db="EMBL/GenBank/DDBJ databases">
        <title>The genome of Rhizophagus clarus HR1 reveals common genetic basis of auxotrophy among arbuscular mycorrhizal fungi.</title>
        <authorList>
            <person name="Kobayashi Y."/>
        </authorList>
    </citation>
    <scope>NUCLEOTIDE SEQUENCE [LARGE SCALE GENOMIC DNA]</scope>
    <source>
        <strain evidence="1 2">HR1</strain>
    </source>
</reference>
<keyword evidence="2" id="KW-1185">Reference proteome</keyword>
<dbReference type="AlphaFoldDB" id="A0A2Z6R699"/>
<sequence>MTFFIKAQLIPFQEIHKIDDNKDKSFESEELQAFLNISKRLTFGGATGAENFPGEFLLPTKSNISLSDSLLDLLISYYNRAYEHNFSRSQLDSSQSEEDYIAITGQITQYGRLRIRAEYFGSILSKRYIRNSYILVCFINNDNDIKIYPGRASADRLSGEPLIQCNT</sequence>
<dbReference type="Proteomes" id="UP000247702">
    <property type="component" value="Unassembled WGS sequence"/>
</dbReference>
<protein>
    <submittedName>
        <fullName evidence="1">Uncharacterized protein</fullName>
    </submittedName>
</protein>
<evidence type="ECO:0000313" key="1">
    <source>
        <dbReference type="EMBL" id="GBB97763.1"/>
    </source>
</evidence>
<gene>
    <name evidence="1" type="ORF">RclHR1_03060020</name>
</gene>
<accession>A0A2Z6R699</accession>
<evidence type="ECO:0000313" key="2">
    <source>
        <dbReference type="Proteomes" id="UP000247702"/>
    </source>
</evidence>
<proteinExistence type="predicted"/>
<comment type="caution">
    <text evidence="1">The sequence shown here is derived from an EMBL/GenBank/DDBJ whole genome shotgun (WGS) entry which is preliminary data.</text>
</comment>
<organism evidence="1 2">
    <name type="scientific">Rhizophagus clarus</name>
    <dbReference type="NCBI Taxonomy" id="94130"/>
    <lineage>
        <taxon>Eukaryota</taxon>
        <taxon>Fungi</taxon>
        <taxon>Fungi incertae sedis</taxon>
        <taxon>Mucoromycota</taxon>
        <taxon>Glomeromycotina</taxon>
        <taxon>Glomeromycetes</taxon>
        <taxon>Glomerales</taxon>
        <taxon>Glomeraceae</taxon>
        <taxon>Rhizophagus</taxon>
    </lineage>
</organism>
<dbReference type="EMBL" id="BEXD01002291">
    <property type="protein sequence ID" value="GBB97763.1"/>
    <property type="molecule type" value="Genomic_DNA"/>
</dbReference>